<evidence type="ECO:0000313" key="3">
    <source>
        <dbReference type="Proteomes" id="UP000658258"/>
    </source>
</evidence>
<keyword evidence="3" id="KW-1185">Reference proteome</keyword>
<keyword evidence="1" id="KW-0732">Signal</keyword>
<dbReference type="InterPro" id="IPR050583">
    <property type="entry name" value="Mycobacterial_A85_antigen"/>
</dbReference>
<dbReference type="InterPro" id="IPR000801">
    <property type="entry name" value="Esterase-like"/>
</dbReference>
<feature type="chain" id="PRO_5047360238" evidence="1">
    <location>
        <begin position="19"/>
        <end position="285"/>
    </location>
</feature>
<evidence type="ECO:0000256" key="1">
    <source>
        <dbReference type="SAM" id="SignalP"/>
    </source>
</evidence>
<sequence>MKTRFIIILLCIAGCLSAQTGKVFDNLSMKSEILKMDRKFAIYLPPDYETSERSYPVLYLLHGAGDDQTGWVQFGEVLRITDQAIKDGTATPMIIVMPDAKTGQMGYFNVPQTDWRYEDFFFEELMPYVENNYRIKKEKRYRAISGLSMGGGGTFMYAMHRPDLFSSAAPLSAYVGPLSLEQFKEQVKRMNLKASDEEIEAYFKRHNAISLIEDGDPKQISSVRWFIDCGDDDFLYEGNSLVHIAMKKKEIPHEYRVRDGGHTWTYWRESLPVVLKFVSDAFHQY</sequence>
<comment type="caution">
    <text evidence="2">The sequence shown here is derived from an EMBL/GenBank/DDBJ whole genome shotgun (WGS) entry which is preliminary data.</text>
</comment>
<dbReference type="PANTHER" id="PTHR48098:SF1">
    <property type="entry name" value="DIACYLGLYCEROL ACYLTRANSFERASE_MYCOLYLTRANSFERASE AG85A"/>
    <property type="match status" value="1"/>
</dbReference>
<dbReference type="Gene3D" id="3.40.50.1820">
    <property type="entry name" value="alpha/beta hydrolase"/>
    <property type="match status" value="1"/>
</dbReference>
<name>A0ABQ3I9L1_9BACT</name>
<gene>
    <name evidence="2" type="ORF">GCM10011340_35770</name>
</gene>
<feature type="signal peptide" evidence="1">
    <location>
        <begin position="1"/>
        <end position="18"/>
    </location>
</feature>
<dbReference type="Proteomes" id="UP000658258">
    <property type="component" value="Unassembled WGS sequence"/>
</dbReference>
<proteinExistence type="predicted"/>
<accession>A0ABQ3I9L1</accession>
<protein>
    <submittedName>
        <fullName evidence="2">Endo-1,4-beta-xylanase</fullName>
    </submittedName>
</protein>
<dbReference type="InterPro" id="IPR029058">
    <property type="entry name" value="AB_hydrolase_fold"/>
</dbReference>
<dbReference type="Pfam" id="PF00756">
    <property type="entry name" value="Esterase"/>
    <property type="match status" value="1"/>
</dbReference>
<dbReference type="PANTHER" id="PTHR48098">
    <property type="entry name" value="ENTEROCHELIN ESTERASE-RELATED"/>
    <property type="match status" value="1"/>
</dbReference>
<dbReference type="SUPFAM" id="SSF53474">
    <property type="entry name" value="alpha/beta-Hydrolases"/>
    <property type="match status" value="1"/>
</dbReference>
<reference evidence="3" key="1">
    <citation type="journal article" date="2019" name="Int. J. Syst. Evol. Microbiol.">
        <title>The Global Catalogue of Microorganisms (GCM) 10K type strain sequencing project: providing services to taxonomists for standard genome sequencing and annotation.</title>
        <authorList>
            <consortium name="The Broad Institute Genomics Platform"/>
            <consortium name="The Broad Institute Genome Sequencing Center for Infectious Disease"/>
            <person name="Wu L."/>
            <person name="Ma J."/>
        </authorList>
    </citation>
    <scope>NUCLEOTIDE SEQUENCE [LARGE SCALE GENOMIC DNA]</scope>
    <source>
        <strain evidence="3">CGMCC 1.15111</strain>
    </source>
</reference>
<evidence type="ECO:0000313" key="2">
    <source>
        <dbReference type="EMBL" id="GHE75685.1"/>
    </source>
</evidence>
<dbReference type="RefSeq" id="WP_229838770.1">
    <property type="nucleotide sequence ID" value="NZ_BNAG01000006.1"/>
</dbReference>
<dbReference type="EMBL" id="BNAG01000006">
    <property type="protein sequence ID" value="GHE75685.1"/>
    <property type="molecule type" value="Genomic_DNA"/>
</dbReference>
<organism evidence="2 3">
    <name type="scientific">Roseivirga thermotolerans</name>
    <dbReference type="NCBI Taxonomy" id="1758176"/>
    <lineage>
        <taxon>Bacteria</taxon>
        <taxon>Pseudomonadati</taxon>
        <taxon>Bacteroidota</taxon>
        <taxon>Cytophagia</taxon>
        <taxon>Cytophagales</taxon>
        <taxon>Roseivirgaceae</taxon>
        <taxon>Roseivirga</taxon>
    </lineage>
</organism>